<dbReference type="GO" id="GO:0005524">
    <property type="term" value="F:ATP binding"/>
    <property type="evidence" value="ECO:0007669"/>
    <property type="project" value="InterPro"/>
</dbReference>
<reference evidence="12 13" key="1">
    <citation type="journal article" date="2018" name="Int. J. Syst. Evol. Microbiol.">
        <title>Mesosutterella multiformis gen. nov., sp. nov., a member of the family Sutterellaceae and Sutterella megalosphaeroides sp. nov., isolated from human faeces.</title>
        <authorList>
            <person name="Sakamoto M."/>
            <person name="Ikeyama N."/>
            <person name="Kunihiro T."/>
            <person name="Iino T."/>
            <person name="Yuki M."/>
            <person name="Ohkuma M."/>
        </authorList>
    </citation>
    <scope>NUCLEOTIDE SEQUENCE [LARGE SCALE GENOMIC DNA]</scope>
    <source>
        <strain evidence="12 13">6FBBBH3</strain>
    </source>
</reference>
<keyword evidence="2 7" id="KW-1003">Cell membrane</keyword>
<dbReference type="GO" id="GO:0005694">
    <property type="term" value="C:chromosome"/>
    <property type="evidence" value="ECO:0007669"/>
    <property type="project" value="InterPro"/>
</dbReference>
<evidence type="ECO:0000256" key="1">
    <source>
        <dbReference type="ARBA" id="ARBA00000185"/>
    </source>
</evidence>
<comment type="function">
    <text evidence="7">Topoisomerase IV is essential for chromosome segregation. It relaxes supercoiled DNA. Performs the decatenation events required during the replication of a circular DNA molecule.</text>
</comment>
<dbReference type="Gene3D" id="3.30.1360.40">
    <property type="match status" value="1"/>
</dbReference>
<comment type="catalytic activity">
    <reaction evidence="1 7 8">
        <text>ATP-dependent breakage, passage and rejoining of double-stranded DNA.</text>
        <dbReference type="EC" id="5.6.2.2"/>
    </reaction>
</comment>
<evidence type="ECO:0000256" key="5">
    <source>
        <dbReference type="ARBA" id="ARBA00023136"/>
    </source>
</evidence>
<dbReference type="EMBL" id="AP018786">
    <property type="protein sequence ID" value="BBF23871.1"/>
    <property type="molecule type" value="Genomic_DNA"/>
</dbReference>
<dbReference type="GO" id="GO:0006265">
    <property type="term" value="P:DNA topological change"/>
    <property type="evidence" value="ECO:0007669"/>
    <property type="project" value="UniProtKB-UniRule"/>
</dbReference>
<evidence type="ECO:0000256" key="6">
    <source>
        <dbReference type="ARBA" id="ARBA00023235"/>
    </source>
</evidence>
<dbReference type="PANTHER" id="PTHR43493">
    <property type="entry name" value="DNA GYRASE/TOPOISOMERASE SUBUNIT A"/>
    <property type="match status" value="1"/>
</dbReference>
<dbReference type="GO" id="GO:0007059">
    <property type="term" value="P:chromosome segregation"/>
    <property type="evidence" value="ECO:0007669"/>
    <property type="project" value="UniProtKB-UniRule"/>
</dbReference>
<dbReference type="NCBIfam" id="NF004044">
    <property type="entry name" value="PRK05561.1"/>
    <property type="match status" value="1"/>
</dbReference>
<keyword evidence="4 7" id="KW-0238">DNA-binding</keyword>
<dbReference type="FunFam" id="1.10.268.10:FF:000001">
    <property type="entry name" value="DNA gyrase subunit A"/>
    <property type="match status" value="1"/>
</dbReference>
<dbReference type="Pfam" id="PF00521">
    <property type="entry name" value="DNA_topoisoIV"/>
    <property type="match status" value="1"/>
</dbReference>
<dbReference type="GO" id="GO:0009330">
    <property type="term" value="C:DNA topoisomerase type II (double strand cut, ATP-hydrolyzing) complex"/>
    <property type="evidence" value="ECO:0007669"/>
    <property type="project" value="TreeGrafter"/>
</dbReference>
<sequence length="959" mass="103996">MGKKKTVPVYDFTGDLFGEEVRIPWNDGALEKLKAERLAEERKAAAAQKRTRRASAERETESVPDGLLFADVLEAVAPVKVAPKAAPKTVAKALAKTPPKTSDAAEALVAPVSAPADAADMPSAPDVPQAPEVDRKVEAVEAAEPVAKAEAPVEPEDSEGDLPGNSPVAQAMTGDTEENGALMLARYASRAYLEYAMSVVKSRALPEVSDGQKPVQRRILIDMDRMGLRYENRPVKSARVVGDVLGKYHPHGDQSVYDAMVRMAQNFSLRYPLVAGEGNFGSRDGDSQAAMRYTEARLMPIAALLLDEVDKGAVDFVPNYDGNFTEPVELPAQLPFVLLNGSSGIAVGMATEIPSHNLTEVAAACTLLLEKPEATLDEVLALMPGPDFPCGGQIISSRDEIRQVYRTGRGRLRVRARYHFEELARGQWQLVVDELPPACSSKLVLDKIEQITNPKVRKDKKSLTAKQQQAKGAMLAVLERVRDESGKDVPVRLVFEPKSSRIDREEFVQTLLVQTELEANVPVNLVMLGIDGKPRQKGLLEIVAEWLDFRLKTVRRRTSARLEKVNDRIHVLEGRSIALLNLDRVIEIIRNHDEPKEALMTEFSLTARQAEDILEIRLRQLARLAAIAIERELAELTKERASLERLLSSESALKRAVAKEIDAAAKKFGDARRTVIEEAAVAAAEPAVADEPVTVVVSKKGFVRARTGHGHDGSLMSFKMGDGFLTQVECRSVDTLVVVDDKGRVYNVPVASLPGGRGDGSPLSAFIEMERGSEAVGFLAGPPDTGVLFGTSDGMGLVCTLGDLSTRMKAGRTFLKVAAGERALPPVVTTGRTHAACLSALGRILIFPLEEIRRLSAGGVGVSLMQLLASEKLVDLKAVDTRGVVVTGTGRGSKPREVLLAKKSFEDHLLHRARRGKQLAAAWRAERLEALPLSEGNAESDAGGSSLVIEVLEEEKKLL</sequence>
<dbReference type="InterPro" id="IPR013758">
    <property type="entry name" value="Topo_IIA_A/C_ab"/>
</dbReference>
<dbReference type="InterPro" id="IPR013760">
    <property type="entry name" value="Topo_IIA-like_dom_sf"/>
</dbReference>
<dbReference type="Pfam" id="PF03989">
    <property type="entry name" value="DNA_gyraseA_C"/>
    <property type="match status" value="1"/>
</dbReference>
<dbReference type="CDD" id="cd00187">
    <property type="entry name" value="TOP4c"/>
    <property type="match status" value="1"/>
</dbReference>
<dbReference type="OrthoDB" id="9806486at2"/>
<feature type="domain" description="Topo IIA-type catalytic" evidence="11">
    <location>
        <begin position="205"/>
        <end position="691"/>
    </location>
</feature>
<evidence type="ECO:0000256" key="4">
    <source>
        <dbReference type="ARBA" id="ARBA00023125"/>
    </source>
</evidence>
<feature type="coiled-coil region" evidence="9">
    <location>
        <begin position="619"/>
        <end position="653"/>
    </location>
</feature>
<evidence type="ECO:0000259" key="11">
    <source>
        <dbReference type="PROSITE" id="PS52040"/>
    </source>
</evidence>
<evidence type="ECO:0000256" key="2">
    <source>
        <dbReference type="ARBA" id="ARBA00022475"/>
    </source>
</evidence>
<keyword evidence="3 7" id="KW-0799">Topoisomerase</keyword>
<dbReference type="SUPFAM" id="SSF101904">
    <property type="entry name" value="GyrA/ParC C-terminal domain-like"/>
    <property type="match status" value="1"/>
</dbReference>
<comment type="subcellular location">
    <subcellularLocation>
        <location evidence="7">Cell membrane</location>
        <topology evidence="7">Peripheral membrane protein</topology>
    </subcellularLocation>
</comment>
<dbReference type="SUPFAM" id="SSF56719">
    <property type="entry name" value="Type II DNA topoisomerase"/>
    <property type="match status" value="1"/>
</dbReference>
<evidence type="ECO:0000256" key="9">
    <source>
        <dbReference type="SAM" id="Coils"/>
    </source>
</evidence>
<feature type="active site" description="O-(5'-phospho-DNA)-tyrosine intermediate" evidence="7 8">
    <location>
        <position position="293"/>
    </location>
</feature>
<dbReference type="NCBIfam" id="TIGR01062">
    <property type="entry name" value="parC_Gneg"/>
    <property type="match status" value="1"/>
</dbReference>
<dbReference type="PROSITE" id="PS52040">
    <property type="entry name" value="TOPO_IIA"/>
    <property type="match status" value="1"/>
</dbReference>
<dbReference type="InterPro" id="IPR013757">
    <property type="entry name" value="Topo_IIA_A_a_sf"/>
</dbReference>
<keyword evidence="6 7" id="KW-0413">Isomerase</keyword>
<dbReference type="GO" id="GO:0003918">
    <property type="term" value="F:DNA topoisomerase type II (double strand cut, ATP-hydrolyzing) activity"/>
    <property type="evidence" value="ECO:0007669"/>
    <property type="project" value="UniProtKB-UniRule"/>
</dbReference>
<dbReference type="Gene3D" id="2.120.10.90">
    <property type="entry name" value="DNA gyrase/topoisomerase IV, subunit A, C-terminal"/>
    <property type="match status" value="1"/>
</dbReference>
<dbReference type="Gene3D" id="1.10.268.10">
    <property type="entry name" value="Topoisomerase, domain 3"/>
    <property type="match status" value="1"/>
</dbReference>
<dbReference type="HAMAP" id="MF_00936">
    <property type="entry name" value="ParC_type1"/>
    <property type="match status" value="1"/>
</dbReference>
<feature type="region of interest" description="Disordered" evidence="10">
    <location>
        <begin position="116"/>
        <end position="164"/>
    </location>
</feature>
<protein>
    <recommendedName>
        <fullName evidence="7">DNA topoisomerase 4 subunit A</fullName>
        <ecNumber evidence="7">5.6.2.2</ecNumber>
    </recommendedName>
    <alternativeName>
        <fullName evidence="7">Topoisomerase IV subunit A</fullName>
    </alternativeName>
</protein>
<dbReference type="InterPro" id="IPR002205">
    <property type="entry name" value="Topo_IIA_dom_A"/>
</dbReference>
<dbReference type="InterPro" id="IPR006691">
    <property type="entry name" value="GyrA/parC_rep"/>
</dbReference>
<feature type="site" description="Interaction with DNA" evidence="7">
    <location>
        <position position="213"/>
    </location>
</feature>
<proteinExistence type="inferred from homology"/>
<dbReference type="Proteomes" id="UP000271003">
    <property type="component" value="Chromosome"/>
</dbReference>
<comment type="subunit">
    <text evidence="7">Heterotetramer composed of ParC and ParE.</text>
</comment>
<evidence type="ECO:0000256" key="7">
    <source>
        <dbReference type="HAMAP-Rule" id="MF_00936"/>
    </source>
</evidence>
<dbReference type="InterPro" id="IPR035516">
    <property type="entry name" value="Gyrase/topoIV_suA_C"/>
</dbReference>
<feature type="site" description="Transition state stabilizer" evidence="7">
    <location>
        <position position="292"/>
    </location>
</feature>
<dbReference type="InterPro" id="IPR050220">
    <property type="entry name" value="Type_II_DNA_Topoisomerases"/>
</dbReference>
<dbReference type="EC" id="5.6.2.2" evidence="7"/>
<dbReference type="GO" id="GO:0005737">
    <property type="term" value="C:cytoplasm"/>
    <property type="evidence" value="ECO:0007669"/>
    <property type="project" value="TreeGrafter"/>
</dbReference>
<evidence type="ECO:0000256" key="3">
    <source>
        <dbReference type="ARBA" id="ARBA00023029"/>
    </source>
</evidence>
<keyword evidence="13" id="KW-1185">Reference proteome</keyword>
<name>A0A2Z6IBE8_9BURK</name>
<gene>
    <name evidence="7 12" type="primary">parC</name>
    <name evidence="12" type="ORF">SUTMEG_17620</name>
</gene>
<evidence type="ECO:0000313" key="12">
    <source>
        <dbReference type="EMBL" id="BBF23871.1"/>
    </source>
</evidence>
<dbReference type="AlphaFoldDB" id="A0A2Z6IBE8"/>
<dbReference type="GO" id="GO:0003677">
    <property type="term" value="F:DNA binding"/>
    <property type="evidence" value="ECO:0007669"/>
    <property type="project" value="UniProtKB-UniRule"/>
</dbReference>
<dbReference type="GO" id="GO:0019897">
    <property type="term" value="C:extrinsic component of plasma membrane"/>
    <property type="evidence" value="ECO:0007669"/>
    <property type="project" value="UniProtKB-UniRule"/>
</dbReference>
<feature type="compositionally biased region" description="Low complexity" evidence="10">
    <location>
        <begin position="116"/>
        <end position="127"/>
    </location>
</feature>
<feature type="compositionally biased region" description="Low complexity" evidence="10">
    <location>
        <begin position="140"/>
        <end position="152"/>
    </location>
</feature>
<evidence type="ECO:0000256" key="8">
    <source>
        <dbReference type="PROSITE-ProRule" id="PRU01384"/>
    </source>
</evidence>
<dbReference type="SMART" id="SM00434">
    <property type="entry name" value="TOP4c"/>
    <property type="match status" value="1"/>
</dbReference>
<dbReference type="KEGG" id="sutt:SUTMEG_17620"/>
<evidence type="ECO:0000313" key="13">
    <source>
        <dbReference type="Proteomes" id="UP000271003"/>
    </source>
</evidence>
<comment type="similarity">
    <text evidence="7">Belongs to the type II topoisomerase GyrA/ParC subunit family. ParC type 1 subfamily.</text>
</comment>
<evidence type="ECO:0000256" key="10">
    <source>
        <dbReference type="SAM" id="MobiDB-lite"/>
    </source>
</evidence>
<feature type="site" description="Interaction with DNA" evidence="7">
    <location>
        <position position="249"/>
    </location>
</feature>
<dbReference type="InterPro" id="IPR005742">
    <property type="entry name" value="TopoIV_A_Gneg"/>
</dbReference>
<dbReference type="PANTHER" id="PTHR43493:SF1">
    <property type="entry name" value="DNA TOPOISOMERASE 4 SUBUNIT A"/>
    <property type="match status" value="1"/>
</dbReference>
<keyword evidence="9" id="KW-0175">Coiled coil</keyword>
<organism evidence="12 13">
    <name type="scientific">Sutterella megalosphaeroides</name>
    <dbReference type="NCBI Taxonomy" id="2494234"/>
    <lineage>
        <taxon>Bacteria</taxon>
        <taxon>Pseudomonadati</taxon>
        <taxon>Pseudomonadota</taxon>
        <taxon>Betaproteobacteria</taxon>
        <taxon>Burkholderiales</taxon>
        <taxon>Sutterellaceae</taxon>
        <taxon>Sutterella</taxon>
    </lineage>
</organism>
<dbReference type="Gene3D" id="3.90.199.10">
    <property type="entry name" value="Topoisomerase II, domain 5"/>
    <property type="match status" value="1"/>
</dbReference>
<feature type="site" description="Interaction with DNA" evidence="7">
    <location>
        <position position="251"/>
    </location>
</feature>
<keyword evidence="5 7" id="KW-0472">Membrane</keyword>
<accession>A0A2Z6IBE8</accession>